<comment type="caution">
    <text evidence="3">The sequence shown here is derived from an EMBL/GenBank/DDBJ whole genome shotgun (WGS) entry which is preliminary data.</text>
</comment>
<name>A0A0F9BIX0_9ZZZZ</name>
<dbReference type="EMBL" id="LAZR01037598">
    <property type="protein sequence ID" value="KKL21795.1"/>
    <property type="molecule type" value="Genomic_DNA"/>
</dbReference>
<dbReference type="GO" id="GO:0006310">
    <property type="term" value="P:DNA recombination"/>
    <property type="evidence" value="ECO:0007669"/>
    <property type="project" value="UniProtKB-KW"/>
</dbReference>
<dbReference type="GO" id="GO:0003677">
    <property type="term" value="F:DNA binding"/>
    <property type="evidence" value="ECO:0007669"/>
    <property type="project" value="InterPro"/>
</dbReference>
<feature type="non-terminal residue" evidence="3">
    <location>
        <position position="1"/>
    </location>
</feature>
<proteinExistence type="predicted"/>
<protein>
    <recommendedName>
        <fullName evidence="2">Tyr recombinase domain-containing protein</fullName>
    </recommendedName>
</protein>
<feature type="domain" description="Tyr recombinase" evidence="2">
    <location>
        <begin position="1"/>
        <end position="48"/>
    </location>
</feature>
<dbReference type="SUPFAM" id="SSF56349">
    <property type="entry name" value="DNA breaking-rejoining enzymes"/>
    <property type="match status" value="1"/>
</dbReference>
<reference evidence="3" key="1">
    <citation type="journal article" date="2015" name="Nature">
        <title>Complex archaea that bridge the gap between prokaryotes and eukaryotes.</title>
        <authorList>
            <person name="Spang A."/>
            <person name="Saw J.H."/>
            <person name="Jorgensen S.L."/>
            <person name="Zaremba-Niedzwiedzka K."/>
            <person name="Martijn J."/>
            <person name="Lind A.E."/>
            <person name="van Eijk R."/>
            <person name="Schleper C."/>
            <person name="Guy L."/>
            <person name="Ettema T.J."/>
        </authorList>
    </citation>
    <scope>NUCLEOTIDE SEQUENCE</scope>
</reference>
<dbReference type="AlphaFoldDB" id="A0A0F9BIX0"/>
<organism evidence="3">
    <name type="scientific">marine sediment metagenome</name>
    <dbReference type="NCBI Taxonomy" id="412755"/>
    <lineage>
        <taxon>unclassified sequences</taxon>
        <taxon>metagenomes</taxon>
        <taxon>ecological metagenomes</taxon>
    </lineage>
</organism>
<gene>
    <name evidence="3" type="ORF">LCGC14_2441890</name>
</gene>
<dbReference type="GO" id="GO:0015074">
    <property type="term" value="P:DNA integration"/>
    <property type="evidence" value="ECO:0007669"/>
    <property type="project" value="InterPro"/>
</dbReference>
<dbReference type="PROSITE" id="PS51898">
    <property type="entry name" value="TYR_RECOMBINASE"/>
    <property type="match status" value="1"/>
</dbReference>
<evidence type="ECO:0000256" key="1">
    <source>
        <dbReference type="ARBA" id="ARBA00023172"/>
    </source>
</evidence>
<evidence type="ECO:0000313" key="3">
    <source>
        <dbReference type="EMBL" id="KKL21795.1"/>
    </source>
</evidence>
<dbReference type="Pfam" id="PF00589">
    <property type="entry name" value="Phage_integrase"/>
    <property type="match status" value="1"/>
</dbReference>
<evidence type="ECO:0000259" key="2">
    <source>
        <dbReference type="PROSITE" id="PS51898"/>
    </source>
</evidence>
<dbReference type="InterPro" id="IPR011010">
    <property type="entry name" value="DNA_brk_join_enz"/>
</dbReference>
<accession>A0A0F9BIX0</accession>
<keyword evidence="1" id="KW-0233">DNA recombination</keyword>
<sequence>MRHAYATISIEKGANIKAVSQILGHSNCEITIDLYTHLSNEHLRAVMQKCNPLSKEVISIEERIEGRKKHLAYFGRTG</sequence>
<dbReference type="InterPro" id="IPR013762">
    <property type="entry name" value="Integrase-like_cat_sf"/>
</dbReference>
<dbReference type="Gene3D" id="1.10.443.10">
    <property type="entry name" value="Intergrase catalytic core"/>
    <property type="match status" value="1"/>
</dbReference>
<dbReference type="InterPro" id="IPR002104">
    <property type="entry name" value="Integrase_catalytic"/>
</dbReference>